<evidence type="ECO:0000313" key="6">
    <source>
        <dbReference type="Proteomes" id="UP000033673"/>
    </source>
</evidence>
<dbReference type="Proteomes" id="UP000033673">
    <property type="component" value="Unassembled WGS sequence"/>
</dbReference>
<dbReference type="InterPro" id="IPR018060">
    <property type="entry name" value="HTH_AraC"/>
</dbReference>
<keyword evidence="6" id="KW-1185">Reference proteome</keyword>
<dbReference type="PROSITE" id="PS01124">
    <property type="entry name" value="HTH_ARAC_FAMILY_2"/>
    <property type="match status" value="1"/>
</dbReference>
<dbReference type="OrthoDB" id="34150at2"/>
<organism evidence="5 6">
    <name type="scientific">Vibrio galatheae</name>
    <dbReference type="NCBI Taxonomy" id="579748"/>
    <lineage>
        <taxon>Bacteria</taxon>
        <taxon>Pseudomonadati</taxon>
        <taxon>Pseudomonadota</taxon>
        <taxon>Gammaproteobacteria</taxon>
        <taxon>Vibrionales</taxon>
        <taxon>Vibrionaceae</taxon>
        <taxon>Vibrio</taxon>
    </lineage>
</organism>
<dbReference type="GO" id="GO:0003700">
    <property type="term" value="F:DNA-binding transcription factor activity"/>
    <property type="evidence" value="ECO:0007669"/>
    <property type="project" value="InterPro"/>
</dbReference>
<dbReference type="PANTHER" id="PTHR43436">
    <property type="entry name" value="ARAC-FAMILY TRANSCRIPTIONAL REGULATOR"/>
    <property type="match status" value="1"/>
</dbReference>
<gene>
    <name evidence="5" type="ORF">TW81_05825</name>
</gene>
<dbReference type="AlphaFoldDB" id="A0A0F4NP23"/>
<dbReference type="Gene3D" id="1.10.10.60">
    <property type="entry name" value="Homeodomain-like"/>
    <property type="match status" value="2"/>
</dbReference>
<proteinExistence type="predicted"/>
<keyword evidence="2" id="KW-0238">DNA-binding</keyword>
<dbReference type="SUPFAM" id="SSF46689">
    <property type="entry name" value="Homeodomain-like"/>
    <property type="match status" value="2"/>
</dbReference>
<dbReference type="STRING" id="579748.TW81_05825"/>
<accession>A0A0F4NP23</accession>
<dbReference type="PATRIC" id="fig|579748.3.peg.1191"/>
<feature type="domain" description="HTH araC/xylS-type" evidence="4">
    <location>
        <begin position="196"/>
        <end position="294"/>
    </location>
</feature>
<dbReference type="InterPro" id="IPR009057">
    <property type="entry name" value="Homeodomain-like_sf"/>
</dbReference>
<dbReference type="PANTHER" id="PTHR43436:SF2">
    <property type="entry name" value="ARAC_XYLS FAMILY TRANSCRIPTIONAL REGULATOR"/>
    <property type="match status" value="1"/>
</dbReference>
<dbReference type="InterPro" id="IPR018062">
    <property type="entry name" value="HTH_AraC-typ_CS"/>
</dbReference>
<dbReference type="SMART" id="SM00342">
    <property type="entry name" value="HTH_ARAC"/>
    <property type="match status" value="1"/>
</dbReference>
<keyword evidence="1" id="KW-0805">Transcription regulation</keyword>
<evidence type="ECO:0000256" key="1">
    <source>
        <dbReference type="ARBA" id="ARBA00023015"/>
    </source>
</evidence>
<comment type="caution">
    <text evidence="5">The sequence shown here is derived from an EMBL/GenBank/DDBJ whole genome shotgun (WGS) entry which is preliminary data.</text>
</comment>
<dbReference type="Pfam" id="PF12833">
    <property type="entry name" value="HTH_18"/>
    <property type="match status" value="1"/>
</dbReference>
<dbReference type="RefSeq" id="WP_045954768.1">
    <property type="nucleotide sequence ID" value="NZ_JXXV01000012.1"/>
</dbReference>
<dbReference type="EMBL" id="JXXV01000012">
    <property type="protein sequence ID" value="KJY83846.1"/>
    <property type="molecule type" value="Genomic_DNA"/>
</dbReference>
<dbReference type="Pfam" id="PF06719">
    <property type="entry name" value="AraC_N"/>
    <property type="match status" value="1"/>
</dbReference>
<sequence>MSLATLMKQYVDQKGLDQLEGMAKTEIDGLYFYRSSTGNARKPFVYQSGLIVLGQGRKNIYLGNQPVQYGPEEYLVVGVPMPLECEAIAVDGEPLLGLTIDIDPQVLHRLVNKLDSLNCYKPCRDCNTRSGLKSVSMDRDMLDVCERLMKALCHPVEHAVIGESLMEELAYRALMSKEGNVLFDLARHEGHYARVAKALDYLHKNYTRNVTVQDLAEHANMSVSAFHQAFRNVTLASPIQYIKKVRLDKARELIQLEGVRVGDAARLVGYNSASQFSREFKRHFNETPKAKLTS</sequence>
<dbReference type="GO" id="GO:0043565">
    <property type="term" value="F:sequence-specific DNA binding"/>
    <property type="evidence" value="ECO:0007669"/>
    <property type="project" value="InterPro"/>
</dbReference>
<reference evidence="5 6" key="1">
    <citation type="journal article" date="2015" name="BMC Genomics">
        <title>Genome mining reveals unlocked bioactive potential of marine Gram-negative bacteria.</title>
        <authorList>
            <person name="Machado H."/>
            <person name="Sonnenschein E.C."/>
            <person name="Melchiorsen J."/>
            <person name="Gram L."/>
        </authorList>
    </citation>
    <scope>NUCLEOTIDE SEQUENCE [LARGE SCALE GENOMIC DNA]</scope>
    <source>
        <strain evidence="5 6">S2757</strain>
    </source>
</reference>
<evidence type="ECO:0000313" key="5">
    <source>
        <dbReference type="EMBL" id="KJY83846.1"/>
    </source>
</evidence>
<dbReference type="InterPro" id="IPR009594">
    <property type="entry name" value="Tscrpt_reg_HTH_AraC_N"/>
</dbReference>
<keyword evidence="3" id="KW-0804">Transcription</keyword>
<protein>
    <submittedName>
        <fullName evidence="5">XRE family transcriptional regulator</fullName>
    </submittedName>
</protein>
<name>A0A0F4NP23_9VIBR</name>
<evidence type="ECO:0000256" key="3">
    <source>
        <dbReference type="ARBA" id="ARBA00023163"/>
    </source>
</evidence>
<evidence type="ECO:0000259" key="4">
    <source>
        <dbReference type="PROSITE" id="PS01124"/>
    </source>
</evidence>
<evidence type="ECO:0000256" key="2">
    <source>
        <dbReference type="ARBA" id="ARBA00023125"/>
    </source>
</evidence>
<dbReference type="PROSITE" id="PS00041">
    <property type="entry name" value="HTH_ARAC_FAMILY_1"/>
    <property type="match status" value="1"/>
</dbReference>